<accession>A0AAE1UGI5</accession>
<evidence type="ECO:0000256" key="1">
    <source>
        <dbReference type="ARBA" id="ARBA00001946"/>
    </source>
</evidence>
<keyword evidence="9" id="KW-0067">ATP-binding</keyword>
<dbReference type="NCBIfam" id="NF003210">
    <property type="entry name" value="PRK04172.1"/>
    <property type="match status" value="1"/>
</dbReference>
<dbReference type="GO" id="GO:0005829">
    <property type="term" value="C:cytosol"/>
    <property type="evidence" value="ECO:0007669"/>
    <property type="project" value="TreeGrafter"/>
</dbReference>
<proteinExistence type="inferred from homology"/>
<dbReference type="GO" id="GO:0009328">
    <property type="term" value="C:phenylalanine-tRNA ligase complex"/>
    <property type="evidence" value="ECO:0007669"/>
    <property type="project" value="TreeGrafter"/>
</dbReference>
<dbReference type="AlphaFoldDB" id="A0AAE1UGI5"/>
<keyword evidence="5" id="KW-0963">Cytoplasm</keyword>
<dbReference type="PROSITE" id="PS50862">
    <property type="entry name" value="AA_TRNA_LIGASE_II"/>
    <property type="match status" value="1"/>
</dbReference>
<evidence type="ECO:0000256" key="8">
    <source>
        <dbReference type="ARBA" id="ARBA00022741"/>
    </source>
</evidence>
<dbReference type="InterPro" id="IPR040725">
    <property type="entry name" value="PheRS_DBD3"/>
</dbReference>
<comment type="cofactor">
    <cofactor evidence="1">
        <name>Mg(2+)</name>
        <dbReference type="ChEBI" id="CHEBI:18420"/>
    </cofactor>
</comment>
<dbReference type="InterPro" id="IPR041503">
    <property type="entry name" value="AIMP2_thioredoxin"/>
</dbReference>
<evidence type="ECO:0000256" key="4">
    <source>
        <dbReference type="ARBA" id="ARBA00012814"/>
    </source>
</evidence>
<dbReference type="Gene3D" id="1.10.10.2320">
    <property type="match status" value="1"/>
</dbReference>
<dbReference type="Proteomes" id="UP001292094">
    <property type="component" value="Unassembled WGS sequence"/>
</dbReference>
<keyword evidence="7" id="KW-0479">Metal-binding</keyword>
<sequence>MEVQQQILYFLDKCDTLYSHQYATSTKLDHQKIVGAIKSLESLGNIISVRQATHKSWECTEEGVDIASNGSHEVRLFKSLPAEGRTVSDIKTNFPNSNFAMGAAMKNKWVKKDGEKIIPAVSAIEDEVQVHLKAILSGAADTVSDKIKTEYKKRKLIKQVDLTVFVVKKGTEFTTSIVKQDTELTKEMIESGQWKDKTFKPFNFKAKGRVELRVGHLHPLLQLRSEFRKIFLEMGFTEMPTNNYVESAFWNFDALFQPQQHPARDAQDTFYVADPATTIEVPEDYLQRVKKTHSTGGYGSIGYQYDWKRDEAYKNLLRTHTTAVSARMLYKLAQDGFKPAKYFSIDRVFRNETLDATHLAEFQQVEGVVADYNFSVKNLMGVIGEFYRKIGLSNLRFKPAFNPYTEPSMEVFGFHEGLKKWVEIGNSGLFRPEMLRPMGLPENVFVCGFGLSLERPAMIMFGINNIRELVGPRVKMELIYDNPVCTINKFKDQPKVGTNSSLTMESLTTRQELIIEKLSALQVKVANIACKMGVTLQDSLTATTTASLTSGLKAGIVHDVVVHADPRRPPYSLHALYNALSLTTTVCRRVHRHSSVKEISEKLLQFWGNIDNDNRRGSVVCLTLVWRQTGDSSAALLPTLYVNPIAASQIVGEHNIGRYLTRLTDVVTGPSSLYESPSSPVFMTRVDEMLEQCHARLMLGTNKEQACFLREVDASLAKESFVAGSNFSLADLVLLSGLIQFRMLESSLPNVQKWSLQELTLQEVQEAHSSIEQRDPFEILEHVNETDTALQPPKQQQQQSNCTLWRLSYP</sequence>
<dbReference type="Pfam" id="PF18553">
    <property type="entry name" value="PheRS_DBD3"/>
    <property type="match status" value="1"/>
</dbReference>
<dbReference type="InterPro" id="IPR040724">
    <property type="entry name" value="PheRS_DBD1"/>
</dbReference>
<comment type="similarity">
    <text evidence="3">Belongs to the class-II aminoacyl-tRNA synthetase family. Phe-tRNA synthetase alpha subunit type 2 subfamily.</text>
</comment>
<evidence type="ECO:0000256" key="12">
    <source>
        <dbReference type="ARBA" id="ARBA00023146"/>
    </source>
</evidence>
<evidence type="ECO:0000256" key="9">
    <source>
        <dbReference type="ARBA" id="ARBA00022840"/>
    </source>
</evidence>
<reference evidence="15" key="1">
    <citation type="submission" date="2023-11" db="EMBL/GenBank/DDBJ databases">
        <title>Genome assemblies of two species of porcelain crab, Petrolisthes cinctipes and Petrolisthes manimaculis (Anomura: Porcellanidae).</title>
        <authorList>
            <person name="Angst P."/>
        </authorList>
    </citation>
    <scope>NUCLEOTIDE SEQUENCE</scope>
    <source>
        <strain evidence="15">PB745_02</strain>
        <tissue evidence="15">Gill</tissue>
    </source>
</reference>
<dbReference type="InterPro" id="IPR004529">
    <property type="entry name" value="Phe-tRNA-synth_IIc_asu"/>
</dbReference>
<name>A0AAE1UGI5_9EUCA</name>
<dbReference type="GO" id="GO:0006432">
    <property type="term" value="P:phenylalanyl-tRNA aminoacylation"/>
    <property type="evidence" value="ECO:0007669"/>
    <property type="project" value="InterPro"/>
</dbReference>
<dbReference type="GO" id="GO:0004826">
    <property type="term" value="F:phenylalanine-tRNA ligase activity"/>
    <property type="evidence" value="ECO:0007669"/>
    <property type="project" value="UniProtKB-EC"/>
</dbReference>
<dbReference type="EMBL" id="JAWZYT010000889">
    <property type="protein sequence ID" value="KAK4317809.1"/>
    <property type="molecule type" value="Genomic_DNA"/>
</dbReference>
<feature type="domain" description="Aminoacyl-transfer RNA synthetases class-II family profile" evidence="14">
    <location>
        <begin position="223"/>
        <end position="472"/>
    </location>
</feature>
<evidence type="ECO:0000256" key="6">
    <source>
        <dbReference type="ARBA" id="ARBA00022598"/>
    </source>
</evidence>
<dbReference type="FunFam" id="3.30.930.10:FF:000178">
    <property type="entry name" value="Phenylalanyl-tRNA synthetase subunit alpha"/>
    <property type="match status" value="1"/>
</dbReference>
<evidence type="ECO:0000256" key="2">
    <source>
        <dbReference type="ARBA" id="ARBA00004496"/>
    </source>
</evidence>
<evidence type="ECO:0000313" key="16">
    <source>
        <dbReference type="Proteomes" id="UP001292094"/>
    </source>
</evidence>
<dbReference type="SUPFAM" id="SSF55681">
    <property type="entry name" value="Class II aaRS and biotin synthetases"/>
    <property type="match status" value="1"/>
</dbReference>
<dbReference type="Gene3D" id="1.10.10.2330">
    <property type="match status" value="1"/>
</dbReference>
<dbReference type="EC" id="6.1.1.20" evidence="4"/>
<keyword evidence="11" id="KW-0648">Protein biosynthesis</keyword>
<dbReference type="Pfam" id="PF18554">
    <property type="entry name" value="PheRS_DBD2"/>
    <property type="match status" value="1"/>
</dbReference>
<dbReference type="InterPro" id="IPR045864">
    <property type="entry name" value="aa-tRNA-synth_II/BPL/LPL"/>
</dbReference>
<evidence type="ECO:0000313" key="15">
    <source>
        <dbReference type="EMBL" id="KAK4317809.1"/>
    </source>
</evidence>
<evidence type="ECO:0000256" key="10">
    <source>
        <dbReference type="ARBA" id="ARBA00022842"/>
    </source>
</evidence>
<dbReference type="FunFam" id="1.10.10.2320:FF:000001">
    <property type="entry name" value="phenylalanine--tRNA ligase alpha subunit"/>
    <property type="match status" value="1"/>
</dbReference>
<evidence type="ECO:0000256" key="3">
    <source>
        <dbReference type="ARBA" id="ARBA00006703"/>
    </source>
</evidence>
<keyword evidence="10" id="KW-0460">Magnesium</keyword>
<organism evidence="15 16">
    <name type="scientific">Petrolisthes manimaculis</name>
    <dbReference type="NCBI Taxonomy" id="1843537"/>
    <lineage>
        <taxon>Eukaryota</taxon>
        <taxon>Metazoa</taxon>
        <taxon>Ecdysozoa</taxon>
        <taxon>Arthropoda</taxon>
        <taxon>Crustacea</taxon>
        <taxon>Multicrustacea</taxon>
        <taxon>Malacostraca</taxon>
        <taxon>Eumalacostraca</taxon>
        <taxon>Eucarida</taxon>
        <taxon>Decapoda</taxon>
        <taxon>Pleocyemata</taxon>
        <taxon>Anomura</taxon>
        <taxon>Galatheoidea</taxon>
        <taxon>Porcellanidae</taxon>
        <taxon>Petrolisthes</taxon>
    </lineage>
</organism>
<dbReference type="Gene3D" id="1.20.1050.130">
    <property type="match status" value="1"/>
</dbReference>
<comment type="subcellular location">
    <subcellularLocation>
        <location evidence="2">Cytoplasm</location>
    </subcellularLocation>
</comment>
<dbReference type="InterPro" id="IPR036282">
    <property type="entry name" value="Glutathione-S-Trfase_C_sf"/>
</dbReference>
<dbReference type="Gene3D" id="3.30.1370.240">
    <property type="match status" value="1"/>
</dbReference>
<keyword evidence="12" id="KW-0030">Aminoacyl-tRNA synthetase</keyword>
<evidence type="ECO:0000256" key="5">
    <source>
        <dbReference type="ARBA" id="ARBA00022490"/>
    </source>
</evidence>
<dbReference type="InterPro" id="IPR040586">
    <property type="entry name" value="PheRS_DBD2"/>
</dbReference>
<comment type="caution">
    <text evidence="15">The sequence shown here is derived from an EMBL/GenBank/DDBJ whole genome shotgun (WGS) entry which is preliminary data.</text>
</comment>
<dbReference type="PANTHER" id="PTHR11538">
    <property type="entry name" value="PHENYLALANYL-TRNA SYNTHETASE"/>
    <property type="match status" value="1"/>
</dbReference>
<evidence type="ECO:0000256" key="11">
    <source>
        <dbReference type="ARBA" id="ARBA00022917"/>
    </source>
</evidence>
<evidence type="ECO:0000256" key="7">
    <source>
        <dbReference type="ARBA" id="ARBA00022723"/>
    </source>
</evidence>
<dbReference type="InterPro" id="IPR006195">
    <property type="entry name" value="aa-tRNA-synth_II"/>
</dbReference>
<dbReference type="InterPro" id="IPR002319">
    <property type="entry name" value="Phenylalanyl-tRNA_Synthase"/>
</dbReference>
<dbReference type="GO" id="GO:0000049">
    <property type="term" value="F:tRNA binding"/>
    <property type="evidence" value="ECO:0007669"/>
    <property type="project" value="InterPro"/>
</dbReference>
<dbReference type="PANTHER" id="PTHR11538:SF40">
    <property type="entry name" value="PHENYLALANINE--TRNA LIGASE ALPHA SUBUNIT"/>
    <property type="match status" value="1"/>
</dbReference>
<dbReference type="CDD" id="cd00496">
    <property type="entry name" value="PheRS_alpha_core"/>
    <property type="match status" value="1"/>
</dbReference>
<keyword evidence="16" id="KW-1185">Reference proteome</keyword>
<keyword evidence="8" id="KW-0547">Nucleotide-binding</keyword>
<protein>
    <recommendedName>
        <fullName evidence="4">phenylalanine--tRNA ligase</fullName>
        <ecNumber evidence="4">6.1.1.20</ecNumber>
    </recommendedName>
    <alternativeName>
        <fullName evidence="13">Phenylalanyl-tRNA synthetase alpha subunit</fullName>
    </alternativeName>
</protein>
<dbReference type="Pfam" id="PF18569">
    <property type="entry name" value="Thioredoxin_16"/>
    <property type="match status" value="1"/>
</dbReference>
<dbReference type="Pfam" id="PF01409">
    <property type="entry name" value="tRNA-synt_2d"/>
    <property type="match status" value="1"/>
</dbReference>
<dbReference type="SUPFAM" id="SSF47616">
    <property type="entry name" value="GST C-terminal domain-like"/>
    <property type="match status" value="1"/>
</dbReference>
<evidence type="ECO:0000259" key="14">
    <source>
        <dbReference type="PROSITE" id="PS50862"/>
    </source>
</evidence>
<keyword evidence="6" id="KW-0436">Ligase</keyword>
<dbReference type="GO" id="GO:0005524">
    <property type="term" value="F:ATP binding"/>
    <property type="evidence" value="ECO:0007669"/>
    <property type="project" value="UniProtKB-KW"/>
</dbReference>
<dbReference type="Pfam" id="PF18552">
    <property type="entry name" value="PheRS_DBD1"/>
    <property type="match status" value="1"/>
</dbReference>
<dbReference type="NCBIfam" id="TIGR00468">
    <property type="entry name" value="pheS"/>
    <property type="match status" value="1"/>
</dbReference>
<evidence type="ECO:0000256" key="13">
    <source>
        <dbReference type="ARBA" id="ARBA00030612"/>
    </source>
</evidence>
<dbReference type="Gene3D" id="3.30.930.10">
    <property type="entry name" value="Bira Bifunctional Protein, Domain 2"/>
    <property type="match status" value="1"/>
</dbReference>
<gene>
    <name evidence="15" type="ORF">Pmani_011133</name>
</gene>
<dbReference type="GO" id="GO:0046872">
    <property type="term" value="F:metal ion binding"/>
    <property type="evidence" value="ECO:0007669"/>
    <property type="project" value="UniProtKB-KW"/>
</dbReference>